<reference evidence="2 3" key="1">
    <citation type="journal article" date="2011" name="Stand. Genomic Sci.">
        <title>Non-contiguous finished genome sequence and contextual data of the filamentous soil bacterium Ktedonobacter racemifer type strain (SOSP1-21).</title>
        <authorList>
            <person name="Chang Y.J."/>
            <person name="Land M."/>
            <person name="Hauser L."/>
            <person name="Chertkov O."/>
            <person name="Del Rio T.G."/>
            <person name="Nolan M."/>
            <person name="Copeland A."/>
            <person name="Tice H."/>
            <person name="Cheng J.F."/>
            <person name="Lucas S."/>
            <person name="Han C."/>
            <person name="Goodwin L."/>
            <person name="Pitluck S."/>
            <person name="Ivanova N."/>
            <person name="Ovchinikova G."/>
            <person name="Pati A."/>
            <person name="Chen A."/>
            <person name="Palaniappan K."/>
            <person name="Mavromatis K."/>
            <person name="Liolios K."/>
            <person name="Brettin T."/>
            <person name="Fiebig A."/>
            <person name="Rohde M."/>
            <person name="Abt B."/>
            <person name="Goker M."/>
            <person name="Detter J.C."/>
            <person name="Woyke T."/>
            <person name="Bristow J."/>
            <person name="Eisen J.A."/>
            <person name="Markowitz V."/>
            <person name="Hugenholtz P."/>
            <person name="Kyrpides N.C."/>
            <person name="Klenk H.P."/>
            <person name="Lapidus A."/>
        </authorList>
    </citation>
    <scope>NUCLEOTIDE SEQUENCE [LARGE SCALE GENOMIC DNA]</scope>
    <source>
        <strain evidence="3">DSM 44963</strain>
    </source>
</reference>
<dbReference type="RefSeq" id="WP_007907684.1">
    <property type="nucleotide sequence ID" value="NZ_ADVG01000001.1"/>
</dbReference>
<dbReference type="STRING" id="485913.Krac_11987"/>
<proteinExistence type="predicted"/>
<name>D6TEJ4_KTERA</name>
<gene>
    <name evidence="2" type="ORF">Krac_11987</name>
</gene>
<keyword evidence="3" id="KW-1185">Reference proteome</keyword>
<dbReference type="InParanoid" id="D6TEJ4"/>
<dbReference type="Proteomes" id="UP000004508">
    <property type="component" value="Unassembled WGS sequence"/>
</dbReference>
<dbReference type="OrthoDB" id="156456at2"/>
<dbReference type="EMBL" id="ADVG01000001">
    <property type="protein sequence ID" value="EFH90367.1"/>
    <property type="molecule type" value="Genomic_DNA"/>
</dbReference>
<evidence type="ECO:0008006" key="4">
    <source>
        <dbReference type="Google" id="ProtNLM"/>
    </source>
</evidence>
<sequence length="313" mass="34158">MKCTHCAADQAEARGGNGKCSVCGANAEVISTSPRSTQTYSYLPMGTPAWPTTIPASLTLVNTPATRVVPLTPSRRRHVRAERALPSVLLLGLLLLLPPLVGAGITYGLLRLGIEHARPTPLHTTRALDIVASDTHTTTPAPQLTADQRTPLPTATAYMLESDPDLNLSFQYPTGWTANAPDKSDVRTTVTLSSQDQGVQFAVVHYSEKTTRTLRGPDDLNQEVLSALGSNQSVAQIQPTQTLTAQPQIANQVWQQKEGLVTLTSGNVVHVNSLTVRYKQTYYNIQMYTPQDIYQEALTKYLQHILDSMHFLS</sequence>
<organism evidence="2 3">
    <name type="scientific">Ktedonobacter racemifer DSM 44963</name>
    <dbReference type="NCBI Taxonomy" id="485913"/>
    <lineage>
        <taxon>Bacteria</taxon>
        <taxon>Bacillati</taxon>
        <taxon>Chloroflexota</taxon>
        <taxon>Ktedonobacteria</taxon>
        <taxon>Ktedonobacterales</taxon>
        <taxon>Ktedonobacteraceae</taxon>
        <taxon>Ktedonobacter</taxon>
    </lineage>
</organism>
<protein>
    <recommendedName>
        <fullName evidence="4">PsbP C-terminal domain-containing protein</fullName>
    </recommendedName>
</protein>
<comment type="caution">
    <text evidence="2">The sequence shown here is derived from an EMBL/GenBank/DDBJ whole genome shotgun (WGS) entry which is preliminary data.</text>
</comment>
<evidence type="ECO:0000256" key="1">
    <source>
        <dbReference type="SAM" id="Phobius"/>
    </source>
</evidence>
<feature type="transmembrane region" description="Helical" evidence="1">
    <location>
        <begin position="84"/>
        <end position="110"/>
    </location>
</feature>
<keyword evidence="1" id="KW-0812">Transmembrane</keyword>
<dbReference type="AlphaFoldDB" id="D6TEJ4"/>
<keyword evidence="1" id="KW-0472">Membrane</keyword>
<keyword evidence="1" id="KW-1133">Transmembrane helix</keyword>
<accession>D6TEJ4</accession>
<evidence type="ECO:0000313" key="2">
    <source>
        <dbReference type="EMBL" id="EFH90367.1"/>
    </source>
</evidence>
<evidence type="ECO:0000313" key="3">
    <source>
        <dbReference type="Proteomes" id="UP000004508"/>
    </source>
</evidence>